<protein>
    <submittedName>
        <fullName evidence="1">Uncharacterized protein</fullName>
    </submittedName>
</protein>
<evidence type="ECO:0000313" key="2">
    <source>
        <dbReference type="Proteomes" id="UP001218218"/>
    </source>
</evidence>
<comment type="caution">
    <text evidence="1">The sequence shown here is derived from an EMBL/GenBank/DDBJ whole genome shotgun (WGS) entry which is preliminary data.</text>
</comment>
<gene>
    <name evidence="1" type="ORF">DFH08DRAFT_971460</name>
</gene>
<evidence type="ECO:0000313" key="1">
    <source>
        <dbReference type="EMBL" id="KAJ7318396.1"/>
    </source>
</evidence>
<dbReference type="AlphaFoldDB" id="A0AAD7EF32"/>
<dbReference type="EMBL" id="JARIHO010000058">
    <property type="protein sequence ID" value="KAJ7318396.1"/>
    <property type="molecule type" value="Genomic_DNA"/>
</dbReference>
<accession>A0AAD7EF32</accession>
<proteinExistence type="predicted"/>
<sequence length="155" mass="16675">MSFLVPFSGSVAFLTNVIIARDLLFLPSKQVPADIIERLSEDIVGQSEQGKGKVEDDGGCYACFSTASFLALLRSCPQLFITLLYPFLPSFFAFLTDEPSQHHRKLINASRARSVCSGALCPPSVITIRDEGEQDGECTPLMGGGSLQSQNGRGG</sequence>
<reference evidence="1" key="1">
    <citation type="submission" date="2023-03" db="EMBL/GenBank/DDBJ databases">
        <title>Massive genome expansion in bonnet fungi (Mycena s.s.) driven by repeated elements and novel gene families across ecological guilds.</title>
        <authorList>
            <consortium name="Lawrence Berkeley National Laboratory"/>
            <person name="Harder C.B."/>
            <person name="Miyauchi S."/>
            <person name="Viragh M."/>
            <person name="Kuo A."/>
            <person name="Thoen E."/>
            <person name="Andreopoulos B."/>
            <person name="Lu D."/>
            <person name="Skrede I."/>
            <person name="Drula E."/>
            <person name="Henrissat B."/>
            <person name="Morin E."/>
            <person name="Kohler A."/>
            <person name="Barry K."/>
            <person name="LaButti K."/>
            <person name="Morin E."/>
            <person name="Salamov A."/>
            <person name="Lipzen A."/>
            <person name="Mereny Z."/>
            <person name="Hegedus B."/>
            <person name="Baldrian P."/>
            <person name="Stursova M."/>
            <person name="Weitz H."/>
            <person name="Taylor A."/>
            <person name="Grigoriev I.V."/>
            <person name="Nagy L.G."/>
            <person name="Martin F."/>
            <person name="Kauserud H."/>
        </authorList>
    </citation>
    <scope>NUCLEOTIDE SEQUENCE</scope>
    <source>
        <strain evidence="1">CBHHK002</strain>
    </source>
</reference>
<keyword evidence="2" id="KW-1185">Reference proteome</keyword>
<name>A0AAD7EF32_9AGAR</name>
<dbReference type="Proteomes" id="UP001218218">
    <property type="component" value="Unassembled WGS sequence"/>
</dbReference>
<organism evidence="1 2">
    <name type="scientific">Mycena albidolilacea</name>
    <dbReference type="NCBI Taxonomy" id="1033008"/>
    <lineage>
        <taxon>Eukaryota</taxon>
        <taxon>Fungi</taxon>
        <taxon>Dikarya</taxon>
        <taxon>Basidiomycota</taxon>
        <taxon>Agaricomycotina</taxon>
        <taxon>Agaricomycetes</taxon>
        <taxon>Agaricomycetidae</taxon>
        <taxon>Agaricales</taxon>
        <taxon>Marasmiineae</taxon>
        <taxon>Mycenaceae</taxon>
        <taxon>Mycena</taxon>
    </lineage>
</organism>